<proteinExistence type="predicted"/>
<evidence type="ECO:0000313" key="1">
    <source>
        <dbReference type="EMBL" id="CAG8821994.1"/>
    </source>
</evidence>
<feature type="non-terminal residue" evidence="1">
    <location>
        <position position="48"/>
    </location>
</feature>
<organism evidence="1 2">
    <name type="scientific">Racocetra fulgida</name>
    <dbReference type="NCBI Taxonomy" id="60492"/>
    <lineage>
        <taxon>Eukaryota</taxon>
        <taxon>Fungi</taxon>
        <taxon>Fungi incertae sedis</taxon>
        <taxon>Mucoromycota</taxon>
        <taxon>Glomeromycotina</taxon>
        <taxon>Glomeromycetes</taxon>
        <taxon>Diversisporales</taxon>
        <taxon>Gigasporaceae</taxon>
        <taxon>Racocetra</taxon>
    </lineage>
</organism>
<protein>
    <submittedName>
        <fullName evidence="1">8919_t:CDS:1</fullName>
    </submittedName>
</protein>
<evidence type="ECO:0000313" key="2">
    <source>
        <dbReference type="Proteomes" id="UP000789396"/>
    </source>
</evidence>
<gene>
    <name evidence="1" type="ORF">RFULGI_LOCUS19730</name>
</gene>
<dbReference type="AlphaFoldDB" id="A0A9N9KDA9"/>
<dbReference type="EMBL" id="CAJVPZ010101440">
    <property type="protein sequence ID" value="CAG8821994.1"/>
    <property type="molecule type" value="Genomic_DNA"/>
</dbReference>
<keyword evidence="2" id="KW-1185">Reference proteome</keyword>
<dbReference type="Proteomes" id="UP000789396">
    <property type="component" value="Unassembled WGS sequence"/>
</dbReference>
<feature type="non-terminal residue" evidence="1">
    <location>
        <position position="1"/>
    </location>
</feature>
<comment type="caution">
    <text evidence="1">The sequence shown here is derived from an EMBL/GenBank/DDBJ whole genome shotgun (WGS) entry which is preliminary data.</text>
</comment>
<reference evidence="1" key="1">
    <citation type="submission" date="2021-06" db="EMBL/GenBank/DDBJ databases">
        <authorList>
            <person name="Kallberg Y."/>
            <person name="Tangrot J."/>
            <person name="Rosling A."/>
        </authorList>
    </citation>
    <scope>NUCLEOTIDE SEQUENCE</scope>
    <source>
        <strain evidence="1">IN212</strain>
    </source>
</reference>
<name>A0A9N9KDA9_9GLOM</name>
<accession>A0A9N9KDA9</accession>
<sequence length="48" mass="5856">DYRIEWGSVYERTEQFISREIKDLEIEEIVVSTGRKAVRERFDIKIDH</sequence>